<dbReference type="EMBL" id="VKKY01000002">
    <property type="protein sequence ID" value="KAA3438765.1"/>
    <property type="molecule type" value="Genomic_DNA"/>
</dbReference>
<proteinExistence type="predicted"/>
<reference evidence="2 3" key="1">
    <citation type="submission" date="2019-07" db="EMBL/GenBank/DDBJ databases">
        <title>Rufibacter sp. nov., isolated from lake sediment.</title>
        <authorList>
            <person name="Qu J.-H."/>
        </authorList>
    </citation>
    <scope>NUCLEOTIDE SEQUENCE [LARGE SCALE GENOMIC DNA]</scope>
    <source>
        <strain evidence="2 3">NBS58-1</strain>
    </source>
</reference>
<dbReference type="InterPro" id="IPR008969">
    <property type="entry name" value="CarboxyPept-like_regulatory"/>
</dbReference>
<dbReference type="Proteomes" id="UP000324133">
    <property type="component" value="Unassembled WGS sequence"/>
</dbReference>
<organism evidence="2 3">
    <name type="scientific">Rufibacter hautae</name>
    <dbReference type="NCBI Taxonomy" id="2595005"/>
    <lineage>
        <taxon>Bacteria</taxon>
        <taxon>Pseudomonadati</taxon>
        <taxon>Bacteroidota</taxon>
        <taxon>Cytophagia</taxon>
        <taxon>Cytophagales</taxon>
        <taxon>Hymenobacteraceae</taxon>
        <taxon>Rufibacter</taxon>
    </lineage>
</organism>
<comment type="caution">
    <text evidence="2">The sequence shown here is derived from an EMBL/GenBank/DDBJ whole genome shotgun (WGS) entry which is preliminary data.</text>
</comment>
<keyword evidence="3" id="KW-1185">Reference proteome</keyword>
<name>A0A5B6THG9_9BACT</name>
<keyword evidence="1" id="KW-0732">Signal</keyword>
<dbReference type="RefSeq" id="WP_149091821.1">
    <property type="nucleotide sequence ID" value="NZ_VKKY01000002.1"/>
</dbReference>
<feature type="signal peptide" evidence="1">
    <location>
        <begin position="1"/>
        <end position="21"/>
    </location>
</feature>
<protein>
    <recommendedName>
        <fullName evidence="4">Carboxypeptidase regulatory-like domain-containing protein</fullName>
    </recommendedName>
</protein>
<dbReference type="AlphaFoldDB" id="A0A5B6THG9"/>
<gene>
    <name evidence="2" type="ORF">FOA19_16245</name>
</gene>
<dbReference type="SUPFAM" id="SSF49464">
    <property type="entry name" value="Carboxypeptidase regulatory domain-like"/>
    <property type="match status" value="1"/>
</dbReference>
<sequence>MTLYMKTYLSFLLLFAAQLLTGCMEEEEDYGHVTVKGRVYDSNRQQPVANQLVYVFDHGGVSMPWMYQNILDSTRTDASGHYELGFERKNLNQTYVTCGWLSFSDKPTYAYAKDHPGETEVKGSNGTYDFDLHKISVLRVRLKVINNPYPPLKVWATANVGFSPSPVVWVHGNHNDTVFYLRGVANEMNAFGLEAKSPDGSYNRSKWDYHQLGAYADTLEVTMVADPSTFPGKG</sequence>
<evidence type="ECO:0000256" key="1">
    <source>
        <dbReference type="SAM" id="SignalP"/>
    </source>
</evidence>
<evidence type="ECO:0008006" key="4">
    <source>
        <dbReference type="Google" id="ProtNLM"/>
    </source>
</evidence>
<dbReference type="OrthoDB" id="1443371at2"/>
<evidence type="ECO:0000313" key="3">
    <source>
        <dbReference type="Proteomes" id="UP000324133"/>
    </source>
</evidence>
<accession>A0A5B6THG9</accession>
<evidence type="ECO:0000313" key="2">
    <source>
        <dbReference type="EMBL" id="KAA3438765.1"/>
    </source>
</evidence>
<feature type="chain" id="PRO_5023013056" description="Carboxypeptidase regulatory-like domain-containing protein" evidence="1">
    <location>
        <begin position="22"/>
        <end position="234"/>
    </location>
</feature>
<dbReference type="PROSITE" id="PS51257">
    <property type="entry name" value="PROKAR_LIPOPROTEIN"/>
    <property type="match status" value="1"/>
</dbReference>